<evidence type="ECO:0000313" key="2">
    <source>
        <dbReference type="Proteomes" id="UP000789405"/>
    </source>
</evidence>
<protein>
    <submittedName>
        <fullName evidence="1">21933_t:CDS:1</fullName>
    </submittedName>
</protein>
<gene>
    <name evidence="1" type="ORF">DERYTH_LOCUS4360</name>
</gene>
<dbReference type="Proteomes" id="UP000789405">
    <property type="component" value="Unassembled WGS sequence"/>
</dbReference>
<dbReference type="AlphaFoldDB" id="A0A9N9AI44"/>
<feature type="non-terminal residue" evidence="1">
    <location>
        <position position="1"/>
    </location>
</feature>
<evidence type="ECO:0000313" key="1">
    <source>
        <dbReference type="EMBL" id="CAG8531365.1"/>
    </source>
</evidence>
<sequence>GIAEEKLNAKRRRNAQKVFYRAISKIFQGRCVRSSSDPANQVSDAL</sequence>
<organism evidence="1 2">
    <name type="scientific">Dentiscutata erythropus</name>
    <dbReference type="NCBI Taxonomy" id="1348616"/>
    <lineage>
        <taxon>Eukaryota</taxon>
        <taxon>Fungi</taxon>
        <taxon>Fungi incertae sedis</taxon>
        <taxon>Mucoromycota</taxon>
        <taxon>Glomeromycotina</taxon>
        <taxon>Glomeromycetes</taxon>
        <taxon>Diversisporales</taxon>
        <taxon>Gigasporaceae</taxon>
        <taxon>Dentiscutata</taxon>
    </lineage>
</organism>
<reference evidence="1" key="1">
    <citation type="submission" date="2021-06" db="EMBL/GenBank/DDBJ databases">
        <authorList>
            <person name="Kallberg Y."/>
            <person name="Tangrot J."/>
            <person name="Rosling A."/>
        </authorList>
    </citation>
    <scope>NUCLEOTIDE SEQUENCE</scope>
    <source>
        <strain evidence="1">MA453B</strain>
    </source>
</reference>
<name>A0A9N9AI44_9GLOM</name>
<accession>A0A9N9AI44</accession>
<keyword evidence="2" id="KW-1185">Reference proteome</keyword>
<proteinExistence type="predicted"/>
<comment type="caution">
    <text evidence="1">The sequence shown here is derived from an EMBL/GenBank/DDBJ whole genome shotgun (WGS) entry which is preliminary data.</text>
</comment>
<dbReference type="EMBL" id="CAJVPY010001665">
    <property type="protein sequence ID" value="CAG8531365.1"/>
    <property type="molecule type" value="Genomic_DNA"/>
</dbReference>